<dbReference type="SUPFAM" id="SSF52317">
    <property type="entry name" value="Class I glutamine amidotransferase-like"/>
    <property type="match status" value="1"/>
</dbReference>
<dbReference type="NCBIfam" id="NF000848">
    <property type="entry name" value="PRK00074.1"/>
    <property type="match status" value="1"/>
</dbReference>
<accession>A0A8J2BGZ1</accession>
<comment type="subunit">
    <text evidence="9">Homodimer.</text>
</comment>
<dbReference type="NCBIfam" id="TIGR00884">
    <property type="entry name" value="guaA_Cterm"/>
    <property type="match status" value="1"/>
</dbReference>
<keyword evidence="6 9" id="KW-0658">Purine biosynthesis</keyword>
<dbReference type="InterPro" id="IPR029062">
    <property type="entry name" value="Class_I_gatase-like"/>
</dbReference>
<dbReference type="PROSITE" id="PS51553">
    <property type="entry name" value="GMPS_ATP_PPASE"/>
    <property type="match status" value="1"/>
</dbReference>
<dbReference type="HAMAP" id="MF_00344">
    <property type="entry name" value="GMP_synthase"/>
    <property type="match status" value="1"/>
</dbReference>
<keyword evidence="7 9" id="KW-0067">ATP-binding</keyword>
<dbReference type="EC" id="6.3.5.2" evidence="9"/>
<dbReference type="SUPFAM" id="SSF52402">
    <property type="entry name" value="Adenine nucleotide alpha hydrolases-like"/>
    <property type="match status" value="1"/>
</dbReference>
<reference evidence="12" key="1">
    <citation type="submission" date="2021-02" db="EMBL/GenBank/DDBJ databases">
        <authorList>
            <person name="Cremers G."/>
            <person name="Picone N."/>
        </authorList>
    </citation>
    <scope>NUCLEOTIDE SEQUENCE</scope>
    <source>
        <strain evidence="12">PQ17</strain>
    </source>
</reference>
<evidence type="ECO:0000313" key="12">
    <source>
        <dbReference type="EMBL" id="CAF0688875.1"/>
    </source>
</evidence>
<dbReference type="Proteomes" id="UP000663859">
    <property type="component" value="Unassembled WGS sequence"/>
</dbReference>
<feature type="domain" description="GMPS ATP-PPase" evidence="11">
    <location>
        <begin position="196"/>
        <end position="387"/>
    </location>
</feature>
<dbReference type="EMBL" id="CAJNOB010000001">
    <property type="protein sequence ID" value="CAF0688875.1"/>
    <property type="molecule type" value="Genomic_DNA"/>
</dbReference>
<keyword evidence="8 9" id="KW-0315">Glutamine amidotransferase</keyword>
<evidence type="ECO:0000256" key="5">
    <source>
        <dbReference type="ARBA" id="ARBA00022749"/>
    </source>
</evidence>
<feature type="active site" description="Nucleophile" evidence="9">
    <location>
        <position position="82"/>
    </location>
</feature>
<dbReference type="Gene3D" id="3.40.50.620">
    <property type="entry name" value="HUPs"/>
    <property type="match status" value="1"/>
</dbReference>
<proteinExistence type="inferred from homology"/>
<comment type="caution">
    <text evidence="12">The sequence shown here is derived from an EMBL/GenBank/DDBJ whole genome shotgun (WGS) entry which is preliminary data.</text>
</comment>
<comment type="catalytic activity">
    <reaction evidence="9">
        <text>XMP + L-glutamine + ATP + H2O = GMP + L-glutamate + AMP + diphosphate + 2 H(+)</text>
        <dbReference type="Rhea" id="RHEA:11680"/>
        <dbReference type="ChEBI" id="CHEBI:15377"/>
        <dbReference type="ChEBI" id="CHEBI:15378"/>
        <dbReference type="ChEBI" id="CHEBI:29985"/>
        <dbReference type="ChEBI" id="CHEBI:30616"/>
        <dbReference type="ChEBI" id="CHEBI:33019"/>
        <dbReference type="ChEBI" id="CHEBI:57464"/>
        <dbReference type="ChEBI" id="CHEBI:58115"/>
        <dbReference type="ChEBI" id="CHEBI:58359"/>
        <dbReference type="ChEBI" id="CHEBI:456215"/>
        <dbReference type="EC" id="6.3.5.2"/>
    </reaction>
</comment>
<gene>
    <name evidence="9 12" type="primary">guaA</name>
    <name evidence="12" type="ORF">MPNT_10036</name>
</gene>
<dbReference type="PANTHER" id="PTHR11922">
    <property type="entry name" value="GMP SYNTHASE-RELATED"/>
    <property type="match status" value="1"/>
</dbReference>
<dbReference type="AlphaFoldDB" id="A0A8J2BGZ1"/>
<name>A0A8J2BGZ1_9BACT</name>
<dbReference type="Gene3D" id="3.40.50.880">
    <property type="match status" value="1"/>
</dbReference>
<dbReference type="Gene3D" id="3.30.300.10">
    <property type="match status" value="1"/>
</dbReference>
<evidence type="ECO:0000259" key="11">
    <source>
        <dbReference type="PROSITE" id="PS51553"/>
    </source>
</evidence>
<dbReference type="Pfam" id="PF00117">
    <property type="entry name" value="GATase"/>
    <property type="match status" value="1"/>
</dbReference>
<comment type="pathway">
    <text evidence="2 9">Purine metabolism; GMP biosynthesis; GMP from XMP (L-Gln route): step 1/1.</text>
</comment>
<evidence type="ECO:0000313" key="13">
    <source>
        <dbReference type="Proteomes" id="UP000663859"/>
    </source>
</evidence>
<evidence type="ECO:0000256" key="7">
    <source>
        <dbReference type="ARBA" id="ARBA00022840"/>
    </source>
</evidence>
<sequence length="512" mass="57174">MIKDRIAILDFGSQYTQLIARRIRELGVYSEIFSYKIAPEELLRWGARGVVLSGGPESVFGVGSPVMDSRILDLGLPVLGICYGLHLLVHLRGGRVRPSGRREYGYGEFIQDGESLLFSGLPSQFGVWNSHGDRVEELPAGFRRIGFTKDEPNAAIAWEQERLYGVQFHPEVSHTELGKEIFANFLFRICGVRPTWTLANFVEETLETIRREVGTKKVLMALSGGVDSSVCALLLHRAIGSQLCCVFVDTGLLRKGEKELVERVFSQDLGIRLRVVDAGARFLRRLRGVADPEKKRKIIGRTFISVFREVAREVGNVGFLAQGTLYPDVIESGKVPHPAHVIKSHHNVGGLPQKMGFRLLEPLRNLFKDEVRQLGKELGLPPSLLYRHPFPGPGLAVRCLAPVTPSNLETLRQADAVLLEEMERSGWMERVWQAFAVLLPVRAVGVMGDQRSYGLTVAIRVVQSQDGMTADWVDLPKELLNRIAQRIVAEVPEISRVTYDITSKPPGTIEWQ</sequence>
<evidence type="ECO:0000256" key="6">
    <source>
        <dbReference type="ARBA" id="ARBA00022755"/>
    </source>
</evidence>
<dbReference type="RefSeq" id="WP_174581579.1">
    <property type="nucleotide sequence ID" value="NZ_CAJNOB010000001.1"/>
</dbReference>
<dbReference type="Pfam" id="PF02540">
    <property type="entry name" value="NAD_synthase"/>
    <property type="match status" value="1"/>
</dbReference>
<evidence type="ECO:0000256" key="1">
    <source>
        <dbReference type="ARBA" id="ARBA00002332"/>
    </source>
</evidence>
<dbReference type="GO" id="GO:0005829">
    <property type="term" value="C:cytosol"/>
    <property type="evidence" value="ECO:0007669"/>
    <property type="project" value="TreeGrafter"/>
</dbReference>
<dbReference type="SUPFAM" id="SSF54810">
    <property type="entry name" value="GMP synthetase C-terminal dimerisation domain"/>
    <property type="match status" value="1"/>
</dbReference>
<keyword evidence="3 9" id="KW-0436">Ligase</keyword>
<evidence type="ECO:0000256" key="8">
    <source>
        <dbReference type="ARBA" id="ARBA00022962"/>
    </source>
</evidence>
<evidence type="ECO:0000256" key="2">
    <source>
        <dbReference type="ARBA" id="ARBA00005153"/>
    </source>
</evidence>
<feature type="active site" evidence="9">
    <location>
        <position position="169"/>
    </location>
</feature>
<dbReference type="Pfam" id="PF00958">
    <property type="entry name" value="GMP_synt_C"/>
    <property type="match status" value="1"/>
</dbReference>
<dbReference type="InterPro" id="IPR025777">
    <property type="entry name" value="GMPS_ATP_PPase_dom"/>
</dbReference>
<dbReference type="InterPro" id="IPR022955">
    <property type="entry name" value="GMP_synthase"/>
</dbReference>
<keyword evidence="5 9" id="KW-0332">GMP biosynthesis</keyword>
<dbReference type="GO" id="GO:0003921">
    <property type="term" value="F:GMP synthase activity"/>
    <property type="evidence" value="ECO:0007669"/>
    <property type="project" value="InterPro"/>
</dbReference>
<dbReference type="GO" id="GO:0005524">
    <property type="term" value="F:ATP binding"/>
    <property type="evidence" value="ECO:0007669"/>
    <property type="project" value="UniProtKB-UniRule"/>
</dbReference>
<keyword evidence="4 9" id="KW-0547">Nucleotide-binding</keyword>
<dbReference type="InterPro" id="IPR004739">
    <property type="entry name" value="GMP_synth_GATase"/>
</dbReference>
<dbReference type="CDD" id="cd01742">
    <property type="entry name" value="GATase1_GMP_Synthase"/>
    <property type="match status" value="1"/>
</dbReference>
<dbReference type="NCBIfam" id="TIGR00888">
    <property type="entry name" value="guaA_Nterm"/>
    <property type="match status" value="1"/>
</dbReference>
<dbReference type="PROSITE" id="PS51273">
    <property type="entry name" value="GATASE_TYPE_1"/>
    <property type="match status" value="1"/>
</dbReference>
<protein>
    <recommendedName>
        <fullName evidence="9">GMP synthase [glutamine-hydrolyzing]</fullName>
        <ecNumber evidence="9">6.3.5.2</ecNumber>
    </recommendedName>
    <alternativeName>
        <fullName evidence="9">GMP synthetase</fullName>
    </alternativeName>
    <alternativeName>
        <fullName evidence="9">Glutamine amidotransferase</fullName>
    </alternativeName>
</protein>
<dbReference type="InterPro" id="IPR001674">
    <property type="entry name" value="GMP_synth_C"/>
</dbReference>
<evidence type="ECO:0000256" key="3">
    <source>
        <dbReference type="ARBA" id="ARBA00022598"/>
    </source>
</evidence>
<dbReference type="CDD" id="cd01997">
    <property type="entry name" value="GMP_synthase_C"/>
    <property type="match status" value="1"/>
</dbReference>
<evidence type="ECO:0000256" key="10">
    <source>
        <dbReference type="PROSITE-ProRule" id="PRU00886"/>
    </source>
</evidence>
<comment type="function">
    <text evidence="1 9">Catalyzes the synthesis of GMP from XMP.</text>
</comment>
<keyword evidence="13" id="KW-1185">Reference proteome</keyword>
<dbReference type="PRINTS" id="PR00096">
    <property type="entry name" value="GATASE"/>
</dbReference>
<organism evidence="12 13">
    <name type="scientific">Candidatus Methylacidithermus pantelleriae</name>
    <dbReference type="NCBI Taxonomy" id="2744239"/>
    <lineage>
        <taxon>Bacteria</taxon>
        <taxon>Pseudomonadati</taxon>
        <taxon>Verrucomicrobiota</taxon>
        <taxon>Methylacidiphilae</taxon>
        <taxon>Methylacidiphilales</taxon>
        <taxon>Methylacidiphilaceae</taxon>
        <taxon>Candidatus Methylacidithermus</taxon>
    </lineage>
</organism>
<dbReference type="InterPro" id="IPR022310">
    <property type="entry name" value="NAD/GMP_synthase"/>
</dbReference>
<dbReference type="InterPro" id="IPR017926">
    <property type="entry name" value="GATASE"/>
</dbReference>
<evidence type="ECO:0000256" key="9">
    <source>
        <dbReference type="HAMAP-Rule" id="MF_00344"/>
    </source>
</evidence>
<feature type="active site" evidence="9">
    <location>
        <position position="171"/>
    </location>
</feature>
<dbReference type="PRINTS" id="PR00097">
    <property type="entry name" value="ANTSNTHASEII"/>
</dbReference>
<dbReference type="UniPathway" id="UPA00189">
    <property type="reaction ID" value="UER00296"/>
</dbReference>
<dbReference type="FunFam" id="3.40.50.620:FF:000001">
    <property type="entry name" value="GMP synthase [glutamine-hydrolyzing]"/>
    <property type="match status" value="1"/>
</dbReference>
<feature type="binding site" evidence="10">
    <location>
        <begin position="223"/>
        <end position="229"/>
    </location>
    <ligand>
        <name>ATP</name>
        <dbReference type="ChEBI" id="CHEBI:30616"/>
    </ligand>
</feature>
<dbReference type="FunFam" id="3.40.50.880:FF:000001">
    <property type="entry name" value="GMP synthase [glutamine-hydrolyzing]"/>
    <property type="match status" value="1"/>
</dbReference>
<dbReference type="InterPro" id="IPR014729">
    <property type="entry name" value="Rossmann-like_a/b/a_fold"/>
</dbReference>
<dbReference type="FunFam" id="3.30.300.10:FF:000002">
    <property type="entry name" value="GMP synthase [glutamine-hydrolyzing]"/>
    <property type="match status" value="1"/>
</dbReference>
<evidence type="ECO:0000256" key="4">
    <source>
        <dbReference type="ARBA" id="ARBA00022741"/>
    </source>
</evidence>
<dbReference type="PANTHER" id="PTHR11922:SF2">
    <property type="entry name" value="GMP SYNTHASE [GLUTAMINE-HYDROLYZING]"/>
    <property type="match status" value="1"/>
</dbReference>